<dbReference type="InterPro" id="IPR025510">
    <property type="entry name" value="DUF4397"/>
</dbReference>
<evidence type="ECO:0000259" key="3">
    <source>
        <dbReference type="Pfam" id="PF18962"/>
    </source>
</evidence>
<dbReference type="InterPro" id="IPR026444">
    <property type="entry name" value="Secre_tail"/>
</dbReference>
<evidence type="ECO:0000256" key="1">
    <source>
        <dbReference type="ARBA" id="ARBA00022729"/>
    </source>
</evidence>
<evidence type="ECO:0000259" key="2">
    <source>
        <dbReference type="Pfam" id="PF14344"/>
    </source>
</evidence>
<feature type="domain" description="Secretion system C-terminal sorting" evidence="3">
    <location>
        <begin position="907"/>
        <end position="967"/>
    </location>
</feature>
<dbReference type="Gene3D" id="2.60.120.380">
    <property type="match status" value="1"/>
</dbReference>
<organism evidence="4 5">
    <name type="scientific">Gangjinia marincola</name>
    <dbReference type="NCBI Taxonomy" id="578463"/>
    <lineage>
        <taxon>Bacteria</taxon>
        <taxon>Pseudomonadati</taxon>
        <taxon>Bacteroidota</taxon>
        <taxon>Flavobacteriia</taxon>
        <taxon>Flavobacteriales</taxon>
        <taxon>Flavobacteriaceae</taxon>
        <taxon>Gangjinia</taxon>
    </lineage>
</organism>
<name>A0ABP3XSV9_9FLAO</name>
<proteinExistence type="predicted"/>
<dbReference type="NCBIfam" id="TIGR04183">
    <property type="entry name" value="Por_Secre_tail"/>
    <property type="match status" value="1"/>
</dbReference>
<gene>
    <name evidence="4" type="ORF">GCM10009117_15280</name>
</gene>
<feature type="domain" description="DUF4397" evidence="2">
    <location>
        <begin position="335"/>
        <end position="460"/>
    </location>
</feature>
<evidence type="ECO:0000313" key="4">
    <source>
        <dbReference type="EMBL" id="GAA0872381.1"/>
    </source>
</evidence>
<keyword evidence="5" id="KW-1185">Reference proteome</keyword>
<comment type="caution">
    <text evidence="4">The sequence shown here is derived from an EMBL/GenBank/DDBJ whole genome shotgun (WGS) entry which is preliminary data.</text>
</comment>
<accession>A0ABP3XSV9</accession>
<keyword evidence="1" id="KW-0732">Signal</keyword>
<dbReference type="Pfam" id="PF14344">
    <property type="entry name" value="DUF4397"/>
    <property type="match status" value="2"/>
</dbReference>
<sequence length="977" mass="101321">MVVVVFSIFSVGAQQTISSLGDNNPKIFTNLSVPEFDCGQSQFSNAFQNGLNITAGGQFQQADDFSVAAGDNIDVNNIIVNLFNQGGISSVDIVFYDDAGGSPGTQIGTVTGIVPTDQTVVGSNFGFDISAVTLDFAPQTFVGGASYWVELIGTPTVSGNAIFWEVTDASVNGNAIHGQDSGGGWIPQSDANSGQPYDGVWILSGDCDLAPNDEPDGAIALSCGANVTGTIVGANDTAGGAGPDVFYTYTGQGFPEDITVSLCGDGTDYDSRIRIYDDITLANEIAVNDDFCGLQSEVTFNSDGATTYYILVGGFGTSEGNFELDLICPTPARAQIIHNSADAAAAVVDVYGDDVLLIDDFEFRTASPFVELPAGVQLTLGVAPSNSTSSSDAIYTLDVTLDADETYIVVADGIVSDTGYSPDQDFSLEVFAMAREAAASSGNTDVLVHHGSTDAPTVDVVETSVPAGTIVDDISYPEFQGYLELGTADYVLDVTTADGSTVVASYEAPLATLGLTDAAITVLASGFLDPSQNSDGAEFGLWVALAQGGPLVELPLIPPPPACGGKFYDTGGPNGDFDNNEDYDITILPDNAGDIVTATFTFVDNGPPAFDQLFVDIGDGNLQQVPNVAAGDPPVVYTSVAADGSLFFSFTSTGVVPNPGWEADITCSAAPARVQVIHNSPDPDAQTVDVYLNDDLLLDDFQFRTATSFIDAPAGVPLTIDVAPGDSDDSGDSIFELTVTLDSDETYIIVADGVVTDPDAGEEFSLEVFTGARETGTDPANTDVLVHHGSPDAPTVDVVETSVPAGIIVDDISYTDFQGYLSLPTADYTVSVTTADGATEVAAFSAPLATLGQDGAAITVLASGFLAPEAGEPEFGLWVALATGGNLIALPTAPLSINGNTIEGVSVYPVPASDVLNIRAQNNVEQIEIFNLLGQRVFMQKAGSTTASFDISELSAGNYILRATIGGQIGNYQIIKK</sequence>
<dbReference type="Proteomes" id="UP001500507">
    <property type="component" value="Unassembled WGS sequence"/>
</dbReference>
<reference evidence="5" key="1">
    <citation type="journal article" date="2019" name="Int. J. Syst. Evol. Microbiol.">
        <title>The Global Catalogue of Microorganisms (GCM) 10K type strain sequencing project: providing services to taxonomists for standard genome sequencing and annotation.</title>
        <authorList>
            <consortium name="The Broad Institute Genomics Platform"/>
            <consortium name="The Broad Institute Genome Sequencing Center for Infectious Disease"/>
            <person name="Wu L."/>
            <person name="Ma J."/>
        </authorList>
    </citation>
    <scope>NUCLEOTIDE SEQUENCE [LARGE SCALE GENOMIC DNA]</scope>
    <source>
        <strain evidence="5">JCM 16082</strain>
    </source>
</reference>
<feature type="domain" description="DUF4397" evidence="2">
    <location>
        <begin position="672"/>
        <end position="798"/>
    </location>
</feature>
<evidence type="ECO:0008006" key="6">
    <source>
        <dbReference type="Google" id="ProtNLM"/>
    </source>
</evidence>
<protein>
    <recommendedName>
        <fullName evidence="6">DUF4397 domain-containing protein</fullName>
    </recommendedName>
</protein>
<evidence type="ECO:0000313" key="5">
    <source>
        <dbReference type="Proteomes" id="UP001500507"/>
    </source>
</evidence>
<dbReference type="EMBL" id="BAAAFG010000014">
    <property type="protein sequence ID" value="GAA0872381.1"/>
    <property type="molecule type" value="Genomic_DNA"/>
</dbReference>
<dbReference type="Pfam" id="PF18962">
    <property type="entry name" value="Por_Secre_tail"/>
    <property type="match status" value="1"/>
</dbReference>